<dbReference type="Gene3D" id="3.40.1110.10">
    <property type="entry name" value="Calcium-transporting ATPase, cytoplasmic domain N"/>
    <property type="match status" value="1"/>
</dbReference>
<feature type="binding site" evidence="15">
    <location>
        <position position="903"/>
    </location>
    <ligand>
        <name>Mg(2+)</name>
        <dbReference type="ChEBI" id="CHEBI:18420"/>
    </ligand>
</feature>
<dbReference type="InterPro" id="IPR032631">
    <property type="entry name" value="P-type_ATPase_N"/>
</dbReference>
<comment type="caution">
    <text evidence="21">The sequence shown here is derived from an EMBL/GenBank/DDBJ whole genome shotgun (WGS) entry which is preliminary data.</text>
</comment>
<evidence type="ECO:0000313" key="21">
    <source>
        <dbReference type="EMBL" id="TPX70475.1"/>
    </source>
</evidence>
<feature type="transmembrane region" description="Helical" evidence="16">
    <location>
        <begin position="1107"/>
        <end position="1129"/>
    </location>
</feature>
<dbReference type="EC" id="7.6.2.1" evidence="16"/>
<dbReference type="Gene3D" id="2.70.150.10">
    <property type="entry name" value="Calcium-transporting ATPase, cytoplasmic transduction domain A"/>
    <property type="match status" value="1"/>
</dbReference>
<feature type="binding site" evidence="14">
    <location>
        <position position="576"/>
    </location>
    <ligand>
        <name>ATP</name>
        <dbReference type="ChEBI" id="CHEBI:30616"/>
    </ligand>
</feature>
<feature type="transmembrane region" description="Helical" evidence="16">
    <location>
        <begin position="1182"/>
        <end position="1203"/>
    </location>
</feature>
<dbReference type="GO" id="GO:0005886">
    <property type="term" value="C:plasma membrane"/>
    <property type="evidence" value="ECO:0007669"/>
    <property type="project" value="TreeGrafter"/>
</dbReference>
<dbReference type="Pfam" id="PF13246">
    <property type="entry name" value="Cation_ATPase"/>
    <property type="match status" value="1"/>
</dbReference>
<evidence type="ECO:0000256" key="15">
    <source>
        <dbReference type="PIRSR" id="PIRSR606539-3"/>
    </source>
</evidence>
<feature type="binding site" evidence="14">
    <location>
        <position position="599"/>
    </location>
    <ligand>
        <name>ATP</name>
        <dbReference type="ChEBI" id="CHEBI:30616"/>
    </ligand>
</feature>
<dbReference type="InterPro" id="IPR008250">
    <property type="entry name" value="ATPase_P-typ_transduc_dom_A_sf"/>
</dbReference>
<evidence type="ECO:0000259" key="20">
    <source>
        <dbReference type="Pfam" id="PF16212"/>
    </source>
</evidence>
<keyword evidence="22" id="KW-1185">Reference proteome</keyword>
<proteinExistence type="inferred from homology"/>
<keyword evidence="11 16" id="KW-0472">Membrane</keyword>
<dbReference type="NCBIfam" id="TIGR01652">
    <property type="entry name" value="ATPase-Plipid"/>
    <property type="match status" value="1"/>
</dbReference>
<feature type="binding site" evidence="14">
    <location>
        <position position="719"/>
    </location>
    <ligand>
        <name>ATP</name>
        <dbReference type="ChEBI" id="CHEBI:30616"/>
    </ligand>
</feature>
<feature type="domain" description="P-type ATPase A" evidence="18">
    <location>
        <begin position="169"/>
        <end position="223"/>
    </location>
</feature>
<feature type="transmembrane region" description="Helical" evidence="16">
    <location>
        <begin position="1046"/>
        <end position="1068"/>
    </location>
</feature>
<dbReference type="Proteomes" id="UP000320333">
    <property type="component" value="Unassembled WGS sequence"/>
</dbReference>
<dbReference type="GO" id="GO:0005802">
    <property type="term" value="C:trans-Golgi network"/>
    <property type="evidence" value="ECO:0007669"/>
    <property type="project" value="TreeGrafter"/>
</dbReference>
<protein>
    <recommendedName>
        <fullName evidence="16">Phospholipid-transporting ATPase</fullName>
        <ecNumber evidence="16">7.6.2.1</ecNumber>
    </recommendedName>
</protein>
<dbReference type="InterPro" id="IPR023214">
    <property type="entry name" value="HAD_sf"/>
</dbReference>
<dbReference type="PANTHER" id="PTHR24092:SF174">
    <property type="entry name" value="PHOSPHOLIPID-TRANSPORTING ATPASE DNF3-RELATED"/>
    <property type="match status" value="1"/>
</dbReference>
<dbReference type="GO" id="GO:0000287">
    <property type="term" value="F:magnesium ion binding"/>
    <property type="evidence" value="ECO:0007669"/>
    <property type="project" value="UniProtKB-UniRule"/>
</dbReference>
<dbReference type="GO" id="GO:0032456">
    <property type="term" value="P:endocytic recycling"/>
    <property type="evidence" value="ECO:0007669"/>
    <property type="project" value="TreeGrafter"/>
</dbReference>
<evidence type="ECO:0000256" key="4">
    <source>
        <dbReference type="ARBA" id="ARBA00022692"/>
    </source>
</evidence>
<sequence>MADSTLVGRRFHVNYAARPNADARGVRSRDAGGSDHPGSDSGAQQFDQPKRLSPFSLFSRGSRPAHGSPFVDNTVRTARFTLVSFLPMQLLIQFSKVANVYFLLISALQLIPTVSPTGQFTTILPLSFFVVVSMIKEGYDDYFRHKQDAVENNSPVYRLVLSKDGKPANSVWEKIACKHVHVGDIIRIKDREFVPVDLIVLSSSNEGGVCFVETSNLDGETNLKQRQALKCTSDAIRDIASLASYHAMIHTESPSGDLYNFDGYLQEPGASKTPLTPIQLLQRGATLRNTHEIYGIAVYTGEESKIRMNSYTPPNAKMPHLQHVTNKVILFILAGLLLLSGIGSLAYVLWDRGERLQSNGDLRHWYLAAQSNYSLLFFTFVVLFNAFIPIALYVSMEVVKVVQVYFMMNDLDMYDAERDIPCQANTSSLNEELGQVQTENVMEFRLFSVAGSSIRHPSCPPREDGSIDGSRVINSLATTISTSSFTEEQQQIHEFLISMALCHAVVPDLSQSENASSSDHSKQIIYQSASADEVAIVNAARDLQYVYKERTPSSIILNVLNQNHDAEYTLLTLIDFTSDRKRMSTVYRYPDGRIVLITKGADNVILERLCPDSTLTAAELSAKSTTLRDITGYANEGLRTLLYGYRILDAQEYAAWSQKYADATTSITNRAETIARVAEELEHDLILLGATAIEDRLQDGVPETIENLRRANIRVWMLTGDKTETAINIGRTCNLIKKNSHIMVLNDDSCNIKGRTASTAEDAALIRAWIDSSIDTFMSLKRVSPKSPTLKNSHVLVVVEGRLLSRLEKHAAASDNSPDPTTEKLLDLLIACDNVICCRFSPAQKALLVRAVKNRLSKQHSLPGGASPLLTELSGGGPSTWNRVLDTLLLRPRQSGVTLGVGDGANDIPMLLSAHVGIGITGREGLAASRASDYSIAKFRFLQPLLFVHGRWSYQRISLFVLGTLYKNFCFYGTQAVFQFWCGFSGTSLFEQWTLASNNVLFTSLPVMVVGMFEKDLNRSTLLAVPELYRYGQENKAFNFRVQIRWLLQGMFHAIISVLIPALFYGGFYRPTPESSLTAPLFFSANATSWFQQTLLSDGSGEYQETALYPLGTISYTATVLFCTIKVLYIESHNITAVHHIVGAITFIAWVLWQFIYSYIWAPKGFFGADTGYEYSGLYFTVIHTQLRFWMVVILTVVIGLVCEDIGLKFFELLSQLARYGFLGGRQESAVVDVGGQDGKPMDEYEFVSQKARIAAKMANGRHNWANEVSWWQFWEKQHDVRSSLVRDARQSEA</sequence>
<dbReference type="InterPro" id="IPR032630">
    <property type="entry name" value="P_typ_ATPase_c"/>
</dbReference>
<dbReference type="InterPro" id="IPR001757">
    <property type="entry name" value="P_typ_ATPase"/>
</dbReference>
<feature type="region of interest" description="Disordered" evidence="17">
    <location>
        <begin position="22"/>
        <end position="48"/>
    </location>
</feature>
<keyword evidence="7 14" id="KW-0067">ATP-binding</keyword>
<feature type="transmembrane region" description="Helical" evidence="16">
    <location>
        <begin position="328"/>
        <end position="350"/>
    </location>
</feature>
<dbReference type="GO" id="GO:0016887">
    <property type="term" value="F:ATP hydrolysis activity"/>
    <property type="evidence" value="ECO:0007669"/>
    <property type="project" value="InterPro"/>
</dbReference>
<feature type="domain" description="P-type ATPase C-terminal" evidence="20">
    <location>
        <begin position="930"/>
        <end position="1067"/>
    </location>
</feature>
<keyword evidence="9 16" id="KW-1278">Translocase</keyword>
<evidence type="ECO:0000313" key="22">
    <source>
        <dbReference type="Proteomes" id="UP000320333"/>
    </source>
</evidence>
<feature type="domain" description="P-type ATPase C-terminal" evidence="20">
    <location>
        <begin position="1102"/>
        <end position="1209"/>
    </location>
</feature>
<dbReference type="InterPro" id="IPR006539">
    <property type="entry name" value="P-type_ATPase_IV"/>
</dbReference>
<evidence type="ECO:0000259" key="18">
    <source>
        <dbReference type="Pfam" id="PF00122"/>
    </source>
</evidence>
<keyword evidence="8 15" id="KW-0460">Magnesium</keyword>
<feature type="transmembrane region" description="Helical" evidence="16">
    <location>
        <begin position="1141"/>
        <end position="1162"/>
    </location>
</feature>
<evidence type="ECO:0000256" key="3">
    <source>
        <dbReference type="ARBA" id="ARBA00008109"/>
    </source>
</evidence>
<keyword evidence="6 14" id="KW-0547">Nucleotide-binding</keyword>
<comment type="catalytic activity">
    <reaction evidence="12 16">
        <text>ATP + H2O + phospholipidSide 1 = ADP + phosphate + phospholipidSide 2.</text>
        <dbReference type="EC" id="7.6.2.1"/>
    </reaction>
</comment>
<evidence type="ECO:0000256" key="6">
    <source>
        <dbReference type="ARBA" id="ARBA00022741"/>
    </source>
</evidence>
<feature type="compositionally biased region" description="Basic and acidic residues" evidence="17">
    <location>
        <begin position="24"/>
        <end position="33"/>
    </location>
</feature>
<keyword evidence="4 16" id="KW-0812">Transmembrane</keyword>
<dbReference type="GO" id="GO:0045332">
    <property type="term" value="P:phospholipid translocation"/>
    <property type="evidence" value="ECO:0007669"/>
    <property type="project" value="TreeGrafter"/>
</dbReference>
<dbReference type="EMBL" id="QEAP01000285">
    <property type="protein sequence ID" value="TPX70475.1"/>
    <property type="molecule type" value="Genomic_DNA"/>
</dbReference>
<dbReference type="STRING" id="246404.A0A507F483"/>
<evidence type="ECO:0000256" key="14">
    <source>
        <dbReference type="PIRSR" id="PIRSR606539-2"/>
    </source>
</evidence>
<comment type="similarity">
    <text evidence="3 16">Belongs to the cation transport ATPase (P-type) (TC 3.A.3) family. Type IV subfamily.</text>
</comment>
<evidence type="ECO:0000256" key="1">
    <source>
        <dbReference type="ARBA" id="ARBA00004141"/>
    </source>
</evidence>
<comment type="subcellular location">
    <subcellularLocation>
        <location evidence="2">Endomembrane system</location>
    </subcellularLocation>
    <subcellularLocation>
        <location evidence="1 16">Membrane</location>
        <topology evidence="1 16">Multi-pass membrane protein</topology>
    </subcellularLocation>
</comment>
<feature type="binding site" evidence="14">
    <location>
        <position position="721"/>
    </location>
    <ligand>
        <name>ATP</name>
        <dbReference type="ChEBI" id="CHEBI:30616"/>
    </ligand>
</feature>
<dbReference type="SUPFAM" id="SSF81660">
    <property type="entry name" value="Metal cation-transporting ATPase, ATP-binding domain N"/>
    <property type="match status" value="1"/>
</dbReference>
<dbReference type="Pfam" id="PF16209">
    <property type="entry name" value="PhoLip_ATPase_N"/>
    <property type="match status" value="1"/>
</dbReference>
<dbReference type="OrthoDB" id="377733at2759"/>
<organism evidence="21 22">
    <name type="scientific">Chytriomyces confervae</name>
    <dbReference type="NCBI Taxonomy" id="246404"/>
    <lineage>
        <taxon>Eukaryota</taxon>
        <taxon>Fungi</taxon>
        <taxon>Fungi incertae sedis</taxon>
        <taxon>Chytridiomycota</taxon>
        <taxon>Chytridiomycota incertae sedis</taxon>
        <taxon>Chytridiomycetes</taxon>
        <taxon>Chytridiales</taxon>
        <taxon>Chytriomycetaceae</taxon>
        <taxon>Chytriomyces</taxon>
    </lineage>
</organism>
<evidence type="ECO:0000256" key="17">
    <source>
        <dbReference type="SAM" id="MobiDB-lite"/>
    </source>
</evidence>
<evidence type="ECO:0000256" key="2">
    <source>
        <dbReference type="ARBA" id="ARBA00004308"/>
    </source>
</evidence>
<dbReference type="InterPro" id="IPR023298">
    <property type="entry name" value="ATPase_P-typ_TM_dom_sf"/>
</dbReference>
<evidence type="ECO:0000256" key="12">
    <source>
        <dbReference type="ARBA" id="ARBA00034036"/>
    </source>
</evidence>
<dbReference type="PANTHER" id="PTHR24092">
    <property type="entry name" value="PROBABLE PHOSPHOLIPID-TRANSPORTING ATPASE"/>
    <property type="match status" value="1"/>
</dbReference>
<comment type="catalytic activity">
    <reaction evidence="13">
        <text>a 1,2-diacyl-sn-glycero-3-phosphoethanolamine(out) + ATP + H2O = a 1,2-diacyl-sn-glycero-3-phosphoethanolamine(in) + ADP + phosphate + H(+)</text>
        <dbReference type="Rhea" id="RHEA:66132"/>
        <dbReference type="ChEBI" id="CHEBI:15377"/>
        <dbReference type="ChEBI" id="CHEBI:15378"/>
        <dbReference type="ChEBI" id="CHEBI:30616"/>
        <dbReference type="ChEBI" id="CHEBI:43474"/>
        <dbReference type="ChEBI" id="CHEBI:64612"/>
        <dbReference type="ChEBI" id="CHEBI:456216"/>
    </reaction>
    <physiologicalReaction direction="left-to-right" evidence="13">
        <dbReference type="Rhea" id="RHEA:66133"/>
    </physiologicalReaction>
</comment>
<feature type="domain" description="P-type ATPase N-terminal" evidence="19">
    <location>
        <begin position="68"/>
        <end position="123"/>
    </location>
</feature>
<dbReference type="InterPro" id="IPR036412">
    <property type="entry name" value="HAD-like_sf"/>
</dbReference>
<evidence type="ECO:0000256" key="13">
    <source>
        <dbReference type="ARBA" id="ARBA00049128"/>
    </source>
</evidence>
<reference evidence="21 22" key="1">
    <citation type="journal article" date="2019" name="Sci. Rep.">
        <title>Comparative genomics of chytrid fungi reveal insights into the obligate biotrophic and pathogenic lifestyle of Synchytrium endobioticum.</title>
        <authorList>
            <person name="van de Vossenberg B.T.L.H."/>
            <person name="Warris S."/>
            <person name="Nguyen H.D.T."/>
            <person name="van Gent-Pelzer M.P.E."/>
            <person name="Joly D.L."/>
            <person name="van de Geest H.C."/>
            <person name="Bonants P.J.M."/>
            <person name="Smith D.S."/>
            <person name="Levesque C.A."/>
            <person name="van der Lee T.A.J."/>
        </authorList>
    </citation>
    <scope>NUCLEOTIDE SEQUENCE [LARGE SCALE GENOMIC DNA]</scope>
    <source>
        <strain evidence="21 22">CBS 675.73</strain>
    </source>
</reference>
<dbReference type="Pfam" id="PF00122">
    <property type="entry name" value="E1-E2_ATPase"/>
    <property type="match status" value="1"/>
</dbReference>
<accession>A0A507F483</accession>
<keyword evidence="10 16" id="KW-1133">Transmembrane helix</keyword>
<dbReference type="SUPFAM" id="SSF81653">
    <property type="entry name" value="Calcium ATPase, transduction domain A"/>
    <property type="match status" value="1"/>
</dbReference>
<dbReference type="InterPro" id="IPR059000">
    <property type="entry name" value="ATPase_P-type_domA"/>
</dbReference>
<feature type="binding site" evidence="14">
    <location>
        <position position="907"/>
    </location>
    <ligand>
        <name>ATP</name>
        <dbReference type="ChEBI" id="CHEBI:30616"/>
    </ligand>
</feature>
<dbReference type="InterPro" id="IPR023299">
    <property type="entry name" value="ATPase_P-typ_cyto_dom_N"/>
</dbReference>
<evidence type="ECO:0000256" key="10">
    <source>
        <dbReference type="ARBA" id="ARBA00022989"/>
    </source>
</evidence>
<evidence type="ECO:0000256" key="9">
    <source>
        <dbReference type="ARBA" id="ARBA00022967"/>
    </source>
</evidence>
<dbReference type="GO" id="GO:0006892">
    <property type="term" value="P:post-Golgi vesicle-mediated transport"/>
    <property type="evidence" value="ECO:0007669"/>
    <property type="project" value="TreeGrafter"/>
</dbReference>
<evidence type="ECO:0000256" key="16">
    <source>
        <dbReference type="RuleBase" id="RU362033"/>
    </source>
</evidence>
<feature type="transmembrane region" description="Helical" evidence="16">
    <location>
        <begin position="370"/>
        <end position="394"/>
    </location>
</feature>
<comment type="cofactor">
    <cofactor evidence="15">
        <name>Mg(2+)</name>
        <dbReference type="ChEBI" id="CHEBI:18420"/>
    </cofactor>
</comment>
<evidence type="ECO:0000256" key="11">
    <source>
        <dbReference type="ARBA" id="ARBA00023136"/>
    </source>
</evidence>
<dbReference type="GO" id="GO:0005524">
    <property type="term" value="F:ATP binding"/>
    <property type="evidence" value="ECO:0007669"/>
    <property type="project" value="UniProtKB-UniRule"/>
</dbReference>
<name>A0A507F483_9FUNG</name>
<feature type="binding site" evidence="14">
    <location>
        <position position="845"/>
    </location>
    <ligand>
        <name>ATP</name>
        <dbReference type="ChEBI" id="CHEBI:30616"/>
    </ligand>
</feature>
<evidence type="ECO:0000256" key="8">
    <source>
        <dbReference type="ARBA" id="ARBA00022842"/>
    </source>
</evidence>
<evidence type="ECO:0000256" key="7">
    <source>
        <dbReference type="ARBA" id="ARBA00022840"/>
    </source>
</evidence>
<dbReference type="SUPFAM" id="SSF56784">
    <property type="entry name" value="HAD-like"/>
    <property type="match status" value="1"/>
</dbReference>
<feature type="binding site" evidence="14">
    <location>
        <position position="839"/>
    </location>
    <ligand>
        <name>ATP</name>
        <dbReference type="ChEBI" id="CHEBI:30616"/>
    </ligand>
</feature>
<dbReference type="SUPFAM" id="SSF81665">
    <property type="entry name" value="Calcium ATPase, transmembrane domain M"/>
    <property type="match status" value="1"/>
</dbReference>
<keyword evidence="5 15" id="KW-0479">Metal-binding</keyword>
<feature type="binding site" evidence="14">
    <location>
        <position position="533"/>
    </location>
    <ligand>
        <name>ATP</name>
        <dbReference type="ChEBI" id="CHEBI:30616"/>
    </ligand>
</feature>
<evidence type="ECO:0000256" key="5">
    <source>
        <dbReference type="ARBA" id="ARBA00022723"/>
    </source>
</evidence>
<feature type="binding site" evidence="15">
    <location>
        <position position="907"/>
    </location>
    <ligand>
        <name>Mg(2+)</name>
        <dbReference type="ChEBI" id="CHEBI:18420"/>
    </ligand>
</feature>
<dbReference type="Gene3D" id="3.40.50.1000">
    <property type="entry name" value="HAD superfamily/HAD-like"/>
    <property type="match status" value="1"/>
</dbReference>
<feature type="binding site" evidence="14">
    <location>
        <position position="639"/>
    </location>
    <ligand>
        <name>ATP</name>
        <dbReference type="ChEBI" id="CHEBI:30616"/>
    </ligand>
</feature>
<dbReference type="Pfam" id="PF16212">
    <property type="entry name" value="PhoLip_ATPase_C"/>
    <property type="match status" value="2"/>
</dbReference>
<gene>
    <name evidence="21" type="ORF">CcCBS67573_g06536</name>
</gene>
<dbReference type="NCBIfam" id="TIGR01494">
    <property type="entry name" value="ATPase_P-type"/>
    <property type="match status" value="1"/>
</dbReference>
<feature type="binding site" evidence="14">
    <location>
        <position position="906"/>
    </location>
    <ligand>
        <name>ATP</name>
        <dbReference type="ChEBI" id="CHEBI:30616"/>
    </ligand>
</feature>
<evidence type="ECO:0000259" key="19">
    <source>
        <dbReference type="Pfam" id="PF16209"/>
    </source>
</evidence>
<feature type="binding site" evidence="14">
    <location>
        <position position="720"/>
    </location>
    <ligand>
        <name>ATP</name>
        <dbReference type="ChEBI" id="CHEBI:30616"/>
    </ligand>
</feature>
<dbReference type="GO" id="GO:0140326">
    <property type="term" value="F:ATPase-coupled intramembrane lipid transporter activity"/>
    <property type="evidence" value="ECO:0007669"/>
    <property type="project" value="UniProtKB-EC"/>
</dbReference>